<feature type="transmembrane region" description="Helical" evidence="1">
    <location>
        <begin position="7"/>
        <end position="25"/>
    </location>
</feature>
<keyword evidence="1" id="KW-1133">Transmembrane helix</keyword>
<protein>
    <recommendedName>
        <fullName evidence="4">Intracellular septation protein A</fullName>
    </recommendedName>
</protein>
<evidence type="ECO:0008006" key="4">
    <source>
        <dbReference type="Google" id="ProtNLM"/>
    </source>
</evidence>
<feature type="transmembrane region" description="Helical" evidence="1">
    <location>
        <begin position="91"/>
        <end position="117"/>
    </location>
</feature>
<name>A0A917AUC1_9BACI</name>
<feature type="transmembrane region" description="Helical" evidence="1">
    <location>
        <begin position="31"/>
        <end position="48"/>
    </location>
</feature>
<dbReference type="RefSeq" id="WP_229722199.1">
    <property type="nucleotide sequence ID" value="NZ_BMFK01000001.1"/>
</dbReference>
<evidence type="ECO:0000256" key="1">
    <source>
        <dbReference type="SAM" id="Phobius"/>
    </source>
</evidence>
<dbReference type="AlphaFoldDB" id="A0A917AUC1"/>
<keyword evidence="1" id="KW-0472">Membrane</keyword>
<reference evidence="2" key="1">
    <citation type="journal article" date="2014" name="Int. J. Syst. Evol. Microbiol.">
        <title>Complete genome sequence of Corynebacterium casei LMG S-19264T (=DSM 44701T), isolated from a smear-ripened cheese.</title>
        <authorList>
            <consortium name="US DOE Joint Genome Institute (JGI-PGF)"/>
            <person name="Walter F."/>
            <person name="Albersmeier A."/>
            <person name="Kalinowski J."/>
            <person name="Ruckert C."/>
        </authorList>
    </citation>
    <scope>NUCLEOTIDE SEQUENCE</scope>
    <source>
        <strain evidence="2">CGMCC 1.12698</strain>
    </source>
</reference>
<feature type="transmembrane region" description="Helical" evidence="1">
    <location>
        <begin position="175"/>
        <end position="196"/>
    </location>
</feature>
<organism evidence="2 3">
    <name type="scientific">Priestia taiwanensis</name>
    <dbReference type="NCBI Taxonomy" id="1347902"/>
    <lineage>
        <taxon>Bacteria</taxon>
        <taxon>Bacillati</taxon>
        <taxon>Bacillota</taxon>
        <taxon>Bacilli</taxon>
        <taxon>Bacillales</taxon>
        <taxon>Bacillaceae</taxon>
        <taxon>Priestia</taxon>
    </lineage>
</organism>
<feature type="transmembrane region" description="Helical" evidence="1">
    <location>
        <begin position="60"/>
        <end position="85"/>
    </location>
</feature>
<dbReference type="NCBIfam" id="NF041646">
    <property type="entry name" value="VC0807_fam"/>
    <property type="match status" value="1"/>
</dbReference>
<dbReference type="Proteomes" id="UP000605259">
    <property type="component" value="Unassembled WGS sequence"/>
</dbReference>
<reference evidence="2" key="2">
    <citation type="submission" date="2020-09" db="EMBL/GenBank/DDBJ databases">
        <authorList>
            <person name="Sun Q."/>
            <person name="Zhou Y."/>
        </authorList>
    </citation>
    <scope>NUCLEOTIDE SEQUENCE</scope>
    <source>
        <strain evidence="2">CGMCC 1.12698</strain>
    </source>
</reference>
<evidence type="ECO:0000313" key="2">
    <source>
        <dbReference type="EMBL" id="GGE73684.1"/>
    </source>
</evidence>
<accession>A0A917AUC1</accession>
<evidence type="ECO:0000313" key="3">
    <source>
        <dbReference type="Proteomes" id="UP000605259"/>
    </source>
</evidence>
<dbReference type="EMBL" id="BMFK01000001">
    <property type="protein sequence ID" value="GGE73684.1"/>
    <property type="molecule type" value="Genomic_DNA"/>
</dbReference>
<comment type="caution">
    <text evidence="2">The sequence shown here is derived from an EMBL/GenBank/DDBJ whole genome shotgun (WGS) entry which is preliminary data.</text>
</comment>
<proteinExistence type="predicted"/>
<gene>
    <name evidence="2" type="ORF">GCM10007140_24500</name>
</gene>
<sequence length="212" mass="24209">MNNNKVIVGDLIFFLIFPLVIWNFGREYTGDYYAMLLSSVPGIIYSVIRFMMVKKINISGLFIITNLVLGTLIDVIAGSAIQMLWNNVYYGYFLGFVFVTTIFINKPFALLFSLDFAELQGADRESTKVSFYQRKVLFVFKLITLGFAVREILLASVKVWLIMEYGVESFDKGLILKQVLSWGITAISVFGFVYIYQLLSKEEDKAKEAVIE</sequence>
<keyword evidence="3" id="KW-1185">Reference proteome</keyword>
<keyword evidence="1" id="KW-0812">Transmembrane</keyword>
<feature type="transmembrane region" description="Helical" evidence="1">
    <location>
        <begin position="138"/>
        <end position="163"/>
    </location>
</feature>